<dbReference type="PRINTS" id="PR00256">
    <property type="entry name" value="REACTNCENTRE"/>
</dbReference>
<evidence type="ECO:0000256" key="5">
    <source>
        <dbReference type="ARBA" id="ARBA00022448"/>
    </source>
</evidence>
<organism evidence="21 22">
    <name type="scientific">Alkalicaulis satelles</name>
    <dbReference type="NCBI Taxonomy" id="2609175"/>
    <lineage>
        <taxon>Bacteria</taxon>
        <taxon>Pseudomonadati</taxon>
        <taxon>Pseudomonadota</taxon>
        <taxon>Alphaproteobacteria</taxon>
        <taxon>Maricaulales</taxon>
        <taxon>Maricaulaceae</taxon>
        <taxon>Alkalicaulis</taxon>
    </lineage>
</organism>
<evidence type="ECO:0000256" key="4">
    <source>
        <dbReference type="ARBA" id="ARBA00021599"/>
    </source>
</evidence>
<feature type="transmembrane region" description="Helical" evidence="20">
    <location>
        <begin position="85"/>
        <end position="103"/>
    </location>
</feature>
<feature type="transmembrane region" description="Helical" evidence="20">
    <location>
        <begin position="21"/>
        <end position="54"/>
    </location>
</feature>
<dbReference type="GO" id="GO:0042314">
    <property type="term" value="F:bacteriochlorophyll binding"/>
    <property type="evidence" value="ECO:0007669"/>
    <property type="project" value="UniProtKB-KW"/>
</dbReference>
<keyword evidence="14 20" id="KW-1133">Transmembrane helix</keyword>
<feature type="transmembrane region" description="Helical" evidence="20">
    <location>
        <begin position="115"/>
        <end position="135"/>
    </location>
</feature>
<evidence type="ECO:0000256" key="14">
    <source>
        <dbReference type="ARBA" id="ARBA00022989"/>
    </source>
</evidence>
<evidence type="ECO:0000256" key="20">
    <source>
        <dbReference type="SAM" id="Phobius"/>
    </source>
</evidence>
<dbReference type="Pfam" id="PF00124">
    <property type="entry name" value="Photo_RC"/>
    <property type="match status" value="1"/>
</dbReference>
<dbReference type="Proteomes" id="UP000325122">
    <property type="component" value="Unassembled WGS sequence"/>
</dbReference>
<dbReference type="InterPro" id="IPR036854">
    <property type="entry name" value="Photo_II_D1/D2_sf"/>
</dbReference>
<evidence type="ECO:0000256" key="9">
    <source>
        <dbReference type="ARBA" id="ARBA00022692"/>
    </source>
</evidence>
<evidence type="ECO:0000256" key="18">
    <source>
        <dbReference type="ARBA" id="ARBA00033393"/>
    </source>
</evidence>
<evidence type="ECO:0000313" key="22">
    <source>
        <dbReference type="Proteomes" id="UP000325122"/>
    </source>
</evidence>
<keyword evidence="17 20" id="KW-0472">Membrane</keyword>
<dbReference type="InterPro" id="IPR005871">
    <property type="entry name" value="Photo_RC_L"/>
</dbReference>
<feature type="transmembrane region" description="Helical" evidence="20">
    <location>
        <begin position="233"/>
        <end position="256"/>
    </location>
</feature>
<keyword evidence="11" id="KW-0460">Magnesium</keyword>
<dbReference type="SUPFAM" id="SSF81483">
    <property type="entry name" value="Bacterial photosystem II reaction centre, L and M subunits"/>
    <property type="match status" value="1"/>
</dbReference>
<evidence type="ECO:0000256" key="12">
    <source>
        <dbReference type="ARBA" id="ARBA00022956"/>
    </source>
</evidence>
<sequence>MALLSYERKYRVRGGTLIGGDLFDFWIGPFFVGFFGVTTLFFSAIGTGLILYAASLGDTWNPWLIDIQPPDISYGLALAPMREGGLWQIITICATGAFVSWALREVEICRKLGIGYHVPIAFGVAILAFATLNIFRPLLLGAWGEGFPYGIMSHLDWVSNVGYAFVNFHYNPAHMIAVSFFFVTTFALALHGALVLSATNPGKGKTVKTPDHEDTFFRDILGYSIGPLGIHRLGLFLALSAGFWSAVCMIISGPWVRSWVDWWSWWRELPIWS</sequence>
<dbReference type="Gene3D" id="1.20.85.10">
    <property type="entry name" value="Photosystem II protein D1-like"/>
    <property type="match status" value="2"/>
</dbReference>
<keyword evidence="7" id="KW-0148">Chlorophyll</keyword>
<keyword evidence="13" id="KW-0249">Electron transport</keyword>
<dbReference type="CDD" id="cd09290">
    <property type="entry name" value="Photo-RC_L"/>
    <property type="match status" value="1"/>
</dbReference>
<evidence type="ECO:0000256" key="1">
    <source>
        <dbReference type="ARBA" id="ARBA00002611"/>
    </source>
</evidence>
<keyword evidence="22" id="KW-1185">Reference proteome</keyword>
<dbReference type="GO" id="GO:0030077">
    <property type="term" value="C:plasma membrane light-harvesting complex"/>
    <property type="evidence" value="ECO:0007669"/>
    <property type="project" value="InterPro"/>
</dbReference>
<gene>
    <name evidence="21" type="ORF">F1654_09665</name>
</gene>
<comment type="similarity">
    <text evidence="3 19">Belongs to the reaction center PufL/M/PsbA/D family.</text>
</comment>
<dbReference type="InterPro" id="IPR055265">
    <property type="entry name" value="Photo_RC_L/M_CS"/>
</dbReference>
<accession>A0A5M6ZGY5</accession>
<proteinExistence type="inferred from homology"/>
<keyword evidence="6" id="KW-0674">Reaction center</keyword>
<evidence type="ECO:0000256" key="10">
    <source>
        <dbReference type="ARBA" id="ARBA00022723"/>
    </source>
</evidence>
<keyword evidence="8" id="KW-0602">Photosynthesis</keyword>
<comment type="function">
    <text evidence="1">The reaction center is a membrane-bound complex that mediates the initial photochemical event in the electron transfer process of photosynthesis.</text>
</comment>
<comment type="subcellular location">
    <subcellularLocation>
        <location evidence="2">Endomembrane system</location>
        <topology evidence="2">Multi-pass membrane protein</topology>
    </subcellularLocation>
</comment>
<keyword evidence="9 20" id="KW-0812">Transmembrane</keyword>
<keyword evidence="12" id="KW-0076">Bacteriochlorophyll</keyword>
<dbReference type="EMBL" id="VWOJ01000002">
    <property type="protein sequence ID" value="KAA5804036.1"/>
    <property type="molecule type" value="Genomic_DNA"/>
</dbReference>
<evidence type="ECO:0000256" key="13">
    <source>
        <dbReference type="ARBA" id="ARBA00022982"/>
    </source>
</evidence>
<dbReference type="RefSeq" id="WP_150023303.1">
    <property type="nucleotide sequence ID" value="NZ_VWOJ01000002.1"/>
</dbReference>
<evidence type="ECO:0000256" key="2">
    <source>
        <dbReference type="ARBA" id="ARBA00004127"/>
    </source>
</evidence>
<evidence type="ECO:0000313" key="21">
    <source>
        <dbReference type="EMBL" id="KAA5804036.1"/>
    </source>
</evidence>
<keyword evidence="5" id="KW-0813">Transport</keyword>
<dbReference type="AlphaFoldDB" id="A0A5M6ZGY5"/>
<name>A0A5M6ZGY5_9PROT</name>
<evidence type="ECO:0000256" key="6">
    <source>
        <dbReference type="ARBA" id="ARBA00022469"/>
    </source>
</evidence>
<keyword evidence="15" id="KW-0157">Chromophore</keyword>
<evidence type="ECO:0000256" key="8">
    <source>
        <dbReference type="ARBA" id="ARBA00022531"/>
    </source>
</evidence>
<dbReference type="GO" id="GO:0009772">
    <property type="term" value="P:photosynthetic electron transport in photosystem II"/>
    <property type="evidence" value="ECO:0007669"/>
    <property type="project" value="InterPro"/>
</dbReference>
<reference evidence="21 22" key="1">
    <citation type="submission" date="2019-09" db="EMBL/GenBank/DDBJ databases">
        <authorList>
            <person name="Kevbrin V."/>
            <person name="Grouzdev D.S."/>
        </authorList>
    </citation>
    <scope>NUCLEOTIDE SEQUENCE [LARGE SCALE GENOMIC DNA]</scope>
    <source>
        <strain evidence="21 22">G-192</strain>
    </source>
</reference>
<evidence type="ECO:0000256" key="15">
    <source>
        <dbReference type="ARBA" id="ARBA00022991"/>
    </source>
</evidence>
<evidence type="ECO:0000256" key="19">
    <source>
        <dbReference type="RuleBase" id="RU004331"/>
    </source>
</evidence>
<feature type="transmembrane region" description="Helical" evidence="20">
    <location>
        <begin position="175"/>
        <end position="196"/>
    </location>
</feature>
<dbReference type="NCBIfam" id="TIGR01157">
    <property type="entry name" value="pufL"/>
    <property type="match status" value="1"/>
</dbReference>
<dbReference type="GO" id="GO:0012505">
    <property type="term" value="C:endomembrane system"/>
    <property type="evidence" value="ECO:0007669"/>
    <property type="project" value="UniProtKB-SubCell"/>
</dbReference>
<evidence type="ECO:0000256" key="16">
    <source>
        <dbReference type="ARBA" id="ARBA00023004"/>
    </source>
</evidence>
<evidence type="ECO:0000256" key="3">
    <source>
        <dbReference type="ARBA" id="ARBA00008204"/>
    </source>
</evidence>
<dbReference type="PROSITE" id="PS00244">
    <property type="entry name" value="REACTION_CENTER"/>
    <property type="match status" value="1"/>
</dbReference>
<evidence type="ECO:0000256" key="11">
    <source>
        <dbReference type="ARBA" id="ARBA00022842"/>
    </source>
</evidence>
<dbReference type="InterPro" id="IPR000484">
    <property type="entry name" value="Photo_RC_L/M"/>
</dbReference>
<keyword evidence="10" id="KW-0479">Metal-binding</keyword>
<protein>
    <recommendedName>
        <fullName evidence="4">Reaction center protein L chain</fullName>
    </recommendedName>
    <alternativeName>
        <fullName evidence="18">Photosynthetic reaction center L subunit</fullName>
    </alternativeName>
</protein>
<dbReference type="GO" id="GO:0046872">
    <property type="term" value="F:metal ion binding"/>
    <property type="evidence" value="ECO:0007669"/>
    <property type="project" value="UniProtKB-KW"/>
</dbReference>
<evidence type="ECO:0000256" key="7">
    <source>
        <dbReference type="ARBA" id="ARBA00022494"/>
    </source>
</evidence>
<comment type="caution">
    <text evidence="21">The sequence shown here is derived from an EMBL/GenBank/DDBJ whole genome shotgun (WGS) entry which is preliminary data.</text>
</comment>
<evidence type="ECO:0000256" key="17">
    <source>
        <dbReference type="ARBA" id="ARBA00023136"/>
    </source>
</evidence>
<keyword evidence="16" id="KW-0408">Iron</keyword>